<evidence type="ECO:0000256" key="10">
    <source>
        <dbReference type="ARBA" id="ARBA00044662"/>
    </source>
</evidence>
<feature type="compositionally biased region" description="Polar residues" evidence="15">
    <location>
        <begin position="1172"/>
        <end position="1190"/>
    </location>
</feature>
<dbReference type="InterPro" id="IPR005828">
    <property type="entry name" value="MFS_sugar_transport-like"/>
</dbReference>
<evidence type="ECO:0000256" key="9">
    <source>
        <dbReference type="ARBA" id="ARBA00044656"/>
    </source>
</evidence>
<protein>
    <recommendedName>
        <fullName evidence="13">Hexose transporter 1</fullName>
    </recommendedName>
</protein>
<feature type="transmembrane region" description="Helical" evidence="16">
    <location>
        <begin position="1708"/>
        <end position="1728"/>
    </location>
</feature>
<comment type="subcellular location">
    <subcellularLocation>
        <location evidence="1">Membrane</location>
        <topology evidence="1">Multi-pass membrane protein</topology>
    </subcellularLocation>
</comment>
<keyword evidence="4 16" id="KW-0812">Transmembrane</keyword>
<keyword evidence="14" id="KW-0175">Coiled coil</keyword>
<dbReference type="EMBL" id="JAGDFL010000265">
    <property type="protein sequence ID" value="KAG7394554.1"/>
    <property type="molecule type" value="Genomic_DNA"/>
</dbReference>
<evidence type="ECO:0000313" key="20">
    <source>
        <dbReference type="Proteomes" id="UP000693981"/>
    </source>
</evidence>
<keyword evidence="20" id="KW-1185">Reference proteome</keyword>
<dbReference type="PROSITE" id="PS00216">
    <property type="entry name" value="SUGAR_TRANSPORT_1"/>
    <property type="match status" value="1"/>
</dbReference>
<feature type="transmembrane region" description="Helical" evidence="16">
    <location>
        <begin position="1468"/>
        <end position="1488"/>
    </location>
</feature>
<feature type="transmembrane region" description="Helical" evidence="16">
    <location>
        <begin position="1403"/>
        <end position="1424"/>
    </location>
</feature>
<feature type="transmembrane region" description="Helical" evidence="16">
    <location>
        <begin position="791"/>
        <end position="812"/>
    </location>
</feature>
<feature type="transmembrane region" description="Helical" evidence="16">
    <location>
        <begin position="15"/>
        <end position="36"/>
    </location>
</feature>
<comment type="catalytic activity">
    <reaction evidence="9">
        <text>D-xylose(out) = D-xylose(in)</text>
        <dbReference type="Rhea" id="RHEA:78427"/>
        <dbReference type="ChEBI" id="CHEBI:53455"/>
    </reaction>
    <physiologicalReaction direction="left-to-right" evidence="9">
        <dbReference type="Rhea" id="RHEA:78428"/>
    </physiologicalReaction>
</comment>
<evidence type="ECO:0000256" key="13">
    <source>
        <dbReference type="ARBA" id="ARBA00044780"/>
    </source>
</evidence>
<feature type="domain" description="EF-hand" evidence="17">
    <location>
        <begin position="488"/>
        <end position="523"/>
    </location>
</feature>
<feature type="region of interest" description="Disordered" evidence="15">
    <location>
        <begin position="1168"/>
        <end position="1190"/>
    </location>
</feature>
<comment type="subunit">
    <text evidence="2">Homodimer.</text>
</comment>
<evidence type="ECO:0000256" key="14">
    <source>
        <dbReference type="SAM" id="Coils"/>
    </source>
</evidence>
<dbReference type="NCBIfam" id="TIGR00879">
    <property type="entry name" value="SP"/>
    <property type="match status" value="1"/>
</dbReference>
<evidence type="ECO:0000259" key="18">
    <source>
        <dbReference type="PROSITE" id="PS50850"/>
    </source>
</evidence>
<keyword evidence="5 16" id="KW-1133">Transmembrane helix</keyword>
<feature type="transmembrane region" description="Helical" evidence="16">
    <location>
        <begin position="1550"/>
        <end position="1572"/>
    </location>
</feature>
<evidence type="ECO:0000256" key="7">
    <source>
        <dbReference type="ARBA" id="ARBA00044637"/>
    </source>
</evidence>
<dbReference type="OrthoDB" id="6339427at2759"/>
<evidence type="ECO:0000256" key="6">
    <source>
        <dbReference type="ARBA" id="ARBA00023136"/>
    </source>
</evidence>
<evidence type="ECO:0000259" key="17">
    <source>
        <dbReference type="PROSITE" id="PS50222"/>
    </source>
</evidence>
<comment type="catalytic activity">
    <reaction evidence="8">
        <text>D-glucose(out) = D-glucose(in)</text>
        <dbReference type="Rhea" id="RHEA:60376"/>
        <dbReference type="ChEBI" id="CHEBI:4167"/>
    </reaction>
    <physiologicalReaction direction="left-to-right" evidence="8">
        <dbReference type="Rhea" id="RHEA:60377"/>
    </physiologicalReaction>
</comment>
<feature type="transmembrane region" description="Helical" evidence="16">
    <location>
        <begin position="1639"/>
        <end position="1667"/>
    </location>
</feature>
<evidence type="ECO:0000313" key="19">
    <source>
        <dbReference type="EMBL" id="KAG7394554.1"/>
    </source>
</evidence>
<comment type="catalytic activity">
    <reaction evidence="11">
        <text>D-glucosamine(out) = D-glucosamine(in)</text>
        <dbReference type="Rhea" id="RHEA:78423"/>
        <dbReference type="ChEBI" id="CHEBI:58723"/>
    </reaction>
    <physiologicalReaction direction="left-to-right" evidence="11">
        <dbReference type="Rhea" id="RHEA:78424"/>
    </physiologicalReaction>
</comment>
<feature type="transmembrane region" description="Helical" evidence="16">
    <location>
        <begin position="1342"/>
        <end position="1363"/>
    </location>
</feature>
<gene>
    <name evidence="19" type="ORF">PHYBOEH_005008</name>
</gene>
<evidence type="ECO:0000256" key="2">
    <source>
        <dbReference type="ARBA" id="ARBA00011738"/>
    </source>
</evidence>
<evidence type="ECO:0000256" key="4">
    <source>
        <dbReference type="ARBA" id="ARBA00022692"/>
    </source>
</evidence>
<feature type="transmembrane region" description="Helical" evidence="16">
    <location>
        <begin position="930"/>
        <end position="954"/>
    </location>
</feature>
<feature type="transmembrane region" description="Helical" evidence="16">
    <location>
        <begin position="506"/>
        <end position="524"/>
    </location>
</feature>
<feature type="transmembrane region" description="Helical" evidence="16">
    <location>
        <begin position="960"/>
        <end position="983"/>
    </location>
</feature>
<dbReference type="InterPro" id="IPR045263">
    <property type="entry name" value="GLUT"/>
</dbReference>
<comment type="catalytic activity">
    <reaction evidence="12">
        <text>D-fructose(out) = D-fructose(in)</text>
        <dbReference type="Rhea" id="RHEA:60372"/>
        <dbReference type="ChEBI" id="CHEBI:37721"/>
    </reaction>
    <physiologicalReaction direction="left-to-right" evidence="12">
        <dbReference type="Rhea" id="RHEA:60373"/>
    </physiologicalReaction>
</comment>
<dbReference type="InterPro" id="IPR005829">
    <property type="entry name" value="Sugar_transporter_CS"/>
</dbReference>
<feature type="transmembrane region" description="Helical" evidence="16">
    <location>
        <begin position="1584"/>
        <end position="1606"/>
    </location>
</feature>
<feature type="transmembrane region" description="Helical" evidence="16">
    <location>
        <begin position="416"/>
        <end position="436"/>
    </location>
</feature>
<feature type="domain" description="Major facilitator superfamily (MFS) profile" evidence="18">
    <location>
        <begin position="1309"/>
        <end position="1732"/>
    </location>
</feature>
<evidence type="ECO:0000256" key="5">
    <source>
        <dbReference type="ARBA" id="ARBA00022989"/>
    </source>
</evidence>
<feature type="transmembrane region" description="Helical" evidence="16">
    <location>
        <begin position="761"/>
        <end position="779"/>
    </location>
</feature>
<dbReference type="GO" id="GO:0016020">
    <property type="term" value="C:membrane"/>
    <property type="evidence" value="ECO:0007669"/>
    <property type="project" value="UniProtKB-SubCell"/>
</dbReference>
<organism evidence="19 20">
    <name type="scientific">Phytophthora boehmeriae</name>
    <dbReference type="NCBI Taxonomy" id="109152"/>
    <lineage>
        <taxon>Eukaryota</taxon>
        <taxon>Sar</taxon>
        <taxon>Stramenopiles</taxon>
        <taxon>Oomycota</taxon>
        <taxon>Peronosporomycetes</taxon>
        <taxon>Peronosporales</taxon>
        <taxon>Peronosporaceae</taxon>
        <taxon>Phytophthora</taxon>
    </lineage>
</organism>
<dbReference type="Pfam" id="PF00083">
    <property type="entry name" value="Sugar_tr"/>
    <property type="match status" value="1"/>
</dbReference>
<dbReference type="InterPro" id="IPR020846">
    <property type="entry name" value="MFS_dom"/>
</dbReference>
<dbReference type="GO" id="GO:0015149">
    <property type="term" value="F:hexose transmembrane transporter activity"/>
    <property type="evidence" value="ECO:0007669"/>
    <property type="project" value="TreeGrafter"/>
</dbReference>
<sequence length="1746" mass="196294">MAGGSIFQVGEDVEFWRVLVHLSILALCLLIFESALHYLEHRLSHYDKYLHMLRKAYSELMILGLLNFGLKVLKEVSHIDGNSKALLAFQVADLIIFILAIALILQAICIFLQVQKHNKRMEHAELISTKSMADALQVQMQSTRKLKDFRLLSWWCCAKQVKTDVVEKEVVEHRLLRYLFLRRFGLPQLFPFSKYLRRAQANQIGYMIEVEPSMWLLLLLVAWAICGLVDIFEGMKTKARYDLIKAFSVFAWALVLLHIVVLLYFRSCVRKLLNIAGYSEDSTTLAANLRTIANDEAASWKNEAAHDALDSMNQIQEQQEEIEQFREAERHALLKNDIGFQLLATWGRNISRTCSSKERLDNLSSIVQTDSPEINIHFFSRKAWHVFVMFLMMLNGFFIALLVQCAIYSLDDIYENFGVAHAVLVPLPMAINSLVLQQTIFRYYVVVCSILRLDANTLGEVVQHFSEIVELRSEFAISLLQFLKDGGLTVGDLEKAMRKHDLSKSGFIEVSALRLVLASVGFRLTRFRFNAVVKILFELEGTKVKYAQLLQIVTLVGEDVELFRVVVVLSALAVCLLVFEGALHHLEHHLSRHDKYQHMLKKVYRELMILGLLSFIVKLLTEVGGLDGYGGTLLAFQVADLIIFILAIVLVIQAILVLLLLRRPNKLSDRAELITTQDIVDALRTSEKDKPGRLKRCFRSWFCCGESMKTNLLKREVVEHRLLRQLFLRRFGLPQLFPYSKYLRRSQANQISHTIEVEPSMWLLLLGMAWALAVVVRILEDYDVDVRYELIEALLAFSWALVLLHIVTLLYLHSCVGQLLEIAGYSDDKSILAVNLNTVSEEEATAWQVEAADSALDTMNQVHAQQEEIEHHRKSSRHRFCQGDTGIQLLATIFRNIARVCCCKRRSNAQLSVIGRESPEIRLRFFSRKAWHVVVMFLMILNAFFIALLVQGAVYSMDEIYDQVGVIPVILIPLPLILNMIVFQQPIFRYFVIICSVLRLDASTLGEVVQHFNEIIELRSEFATSLLQCFKEGGQSLGELEMAIQKHDSKKSGLIEVDKLRSVLGSFGFQLTRFRFDSVVRMLFELEGTKVEYAQLLQLLTLVQQERCEDGLLDERLHESFFHRTMSSFDDENFKPPRHLPLLAQSSLASEPGPSDFMYASAATPSLRRLPTTGNNPISSGAQESPMPQVNPVTDAALPKSLEEGELRPKRSWESVKKADGLKERASTMHNLKFYGEEQKRLYQELPFRAQAGMRRRSFRVERDFPQLKPRSSWANLSRLVKKQGENEPLLSEEDEDTEPGYTYSLLLSCLVAVINAFQYGYNTAITGSVNPDVVFPGHSDMLWACVVSAFAVGGPVGSIVGAQLSAQLGRKKTMFANSCLFVASGVIMAFAIDIYMLVVGRFLVGVASGTATVIVPLYLGELAPPNLRGSLGTTYQVAMVFGILGTDIMAILFAGESDGIMHPGWRLMFGFAGILGALQIVLAPLLVESPRWLLSNGNSKDAESTLKQLRQSKDVLEEIGSIGVANGNESDDIPGVWDVLCDSKIRLPLIVAVALQCAQQLSGINAVMFYANSFFQNAGLENPLVGITLVYVVNVLATVVALMLMDSVGRRLLLLWSIAGMLVSSGVLSLGLMNLLPFANFISVGGVMSFVWFFEIGLGPIPWLIAAEMFPAKSRTTATSIATMVNWLGLFIVGIVFPSMQKALDDYIFIPFAVILALSLGFSLRYVPETKGKTQEEIVEEMSVQ</sequence>
<feature type="transmembrane region" description="Helical" evidence="16">
    <location>
        <begin position="1436"/>
        <end position="1456"/>
    </location>
</feature>
<dbReference type="PROSITE" id="PS50850">
    <property type="entry name" value="MFS"/>
    <property type="match status" value="1"/>
</dbReference>
<feature type="transmembrane region" description="Helical" evidence="16">
    <location>
        <begin position="603"/>
        <end position="621"/>
    </location>
</feature>
<dbReference type="InterPro" id="IPR003663">
    <property type="entry name" value="Sugar/inositol_transpt"/>
</dbReference>
<feature type="coiled-coil region" evidence="14">
    <location>
        <begin position="308"/>
        <end position="335"/>
    </location>
</feature>
<accession>A0A8T1WPU8</accession>
<feature type="transmembrane region" description="Helical" evidence="16">
    <location>
        <begin position="85"/>
        <end position="112"/>
    </location>
</feature>
<evidence type="ECO:0000256" key="11">
    <source>
        <dbReference type="ARBA" id="ARBA00044668"/>
    </source>
</evidence>
<feature type="transmembrane region" description="Helical" evidence="16">
    <location>
        <begin position="214"/>
        <end position="232"/>
    </location>
</feature>
<evidence type="ECO:0000256" key="16">
    <source>
        <dbReference type="SAM" id="Phobius"/>
    </source>
</evidence>
<feature type="transmembrane region" description="Helical" evidence="16">
    <location>
        <begin position="1613"/>
        <end position="1633"/>
    </location>
</feature>
<feature type="transmembrane region" description="Helical" evidence="16">
    <location>
        <begin position="56"/>
        <end position="73"/>
    </location>
</feature>
<evidence type="ECO:0000256" key="1">
    <source>
        <dbReference type="ARBA" id="ARBA00004141"/>
    </source>
</evidence>
<evidence type="ECO:0000256" key="15">
    <source>
        <dbReference type="SAM" id="MobiDB-lite"/>
    </source>
</evidence>
<dbReference type="PANTHER" id="PTHR23503">
    <property type="entry name" value="SOLUTE CARRIER FAMILY 2"/>
    <property type="match status" value="1"/>
</dbReference>
<comment type="catalytic activity">
    <reaction evidence="10">
        <text>D-mannose(out) = D-mannose(in)</text>
        <dbReference type="Rhea" id="RHEA:78391"/>
        <dbReference type="ChEBI" id="CHEBI:4208"/>
    </reaction>
    <physiologicalReaction direction="left-to-right" evidence="10">
        <dbReference type="Rhea" id="RHEA:78392"/>
    </physiologicalReaction>
</comment>
<name>A0A8T1WPU8_9STRA</name>
<dbReference type="PROSITE" id="PS00217">
    <property type="entry name" value="SUGAR_TRANSPORT_2"/>
    <property type="match status" value="1"/>
</dbReference>
<feature type="transmembrane region" description="Helical" evidence="16">
    <location>
        <begin position="386"/>
        <end position="410"/>
    </location>
</feature>
<evidence type="ECO:0000256" key="3">
    <source>
        <dbReference type="ARBA" id="ARBA00022448"/>
    </source>
</evidence>
<evidence type="ECO:0000256" key="8">
    <source>
        <dbReference type="ARBA" id="ARBA00044648"/>
    </source>
</evidence>
<keyword evidence="3" id="KW-0813">Transport</keyword>
<dbReference type="PANTHER" id="PTHR23503:SF8">
    <property type="entry name" value="FACILITATED GLUCOSE TRANSPORTER PROTEIN 1"/>
    <property type="match status" value="1"/>
</dbReference>
<feature type="transmembrane region" description="Helical" evidence="16">
    <location>
        <begin position="1679"/>
        <end position="1702"/>
    </location>
</feature>
<evidence type="ECO:0000256" key="12">
    <source>
        <dbReference type="ARBA" id="ARBA00044710"/>
    </source>
</evidence>
<comment type="catalytic activity">
    <reaction evidence="7">
        <text>D-galactose(in) = D-galactose(out)</text>
        <dbReference type="Rhea" id="RHEA:34915"/>
        <dbReference type="ChEBI" id="CHEBI:4139"/>
    </reaction>
    <physiologicalReaction direction="right-to-left" evidence="7">
        <dbReference type="Rhea" id="RHEA:34917"/>
    </physiologicalReaction>
</comment>
<keyword evidence="6 16" id="KW-0472">Membrane</keyword>
<proteinExistence type="predicted"/>
<dbReference type="Proteomes" id="UP000693981">
    <property type="component" value="Unassembled WGS sequence"/>
</dbReference>
<dbReference type="PROSITE" id="PS50222">
    <property type="entry name" value="EF_HAND_2"/>
    <property type="match status" value="2"/>
</dbReference>
<dbReference type="GO" id="GO:0005509">
    <property type="term" value="F:calcium ion binding"/>
    <property type="evidence" value="ECO:0007669"/>
    <property type="project" value="InterPro"/>
</dbReference>
<feature type="domain" description="EF-hand" evidence="17">
    <location>
        <begin position="1035"/>
        <end position="1070"/>
    </location>
</feature>
<feature type="transmembrane region" description="Helical" evidence="16">
    <location>
        <begin position="641"/>
        <end position="661"/>
    </location>
</feature>
<feature type="transmembrane region" description="Helical" evidence="16">
    <location>
        <begin position="1375"/>
        <end position="1397"/>
    </location>
</feature>
<feature type="transmembrane region" description="Helical" evidence="16">
    <location>
        <begin position="244"/>
        <end position="265"/>
    </location>
</feature>
<feature type="transmembrane region" description="Helical" evidence="16">
    <location>
        <begin position="1302"/>
        <end position="1322"/>
    </location>
</feature>
<dbReference type="InterPro" id="IPR002048">
    <property type="entry name" value="EF_hand_dom"/>
</dbReference>
<comment type="caution">
    <text evidence="19">The sequence shown here is derived from an EMBL/GenBank/DDBJ whole genome shotgun (WGS) entry which is preliminary data.</text>
</comment>
<reference evidence="19" key="1">
    <citation type="submission" date="2021-02" db="EMBL/GenBank/DDBJ databases">
        <authorList>
            <person name="Palmer J.M."/>
        </authorList>
    </citation>
    <scope>NUCLEOTIDE SEQUENCE</scope>
    <source>
        <strain evidence="19">SCRP23</strain>
    </source>
</reference>
<feature type="transmembrane region" description="Helical" evidence="16">
    <location>
        <begin position="562"/>
        <end position="583"/>
    </location>
</feature>